<dbReference type="EMBL" id="CP011454">
    <property type="protein sequence ID" value="AMW04049.1"/>
    <property type="molecule type" value="Genomic_DNA"/>
</dbReference>
<dbReference type="AlphaFoldDB" id="A0A143BG84"/>
<reference evidence="2 3" key="1">
    <citation type="journal article" date="2014" name="Proc. Natl. Acad. Sci. U.S.A.">
        <title>Functional type 2 photosynthetic reaction centers found in the rare bacterial phylum Gemmatimonadetes.</title>
        <authorList>
            <person name="Zeng Y."/>
            <person name="Feng F."/>
            <person name="Medova H."/>
            <person name="Dean J."/>
            <person name="Koblizek M."/>
        </authorList>
    </citation>
    <scope>NUCLEOTIDE SEQUENCE [LARGE SCALE GENOMIC DNA]</scope>
    <source>
        <strain evidence="2 3">AP64</strain>
    </source>
</reference>
<evidence type="ECO:0000313" key="3">
    <source>
        <dbReference type="Proteomes" id="UP000076404"/>
    </source>
</evidence>
<dbReference type="KEGG" id="gph:GEMMAAP_02735"/>
<dbReference type="RefSeq" id="WP_026849337.1">
    <property type="nucleotide sequence ID" value="NZ_CP011454.1"/>
</dbReference>
<dbReference type="Proteomes" id="UP000076404">
    <property type="component" value="Chromosome"/>
</dbReference>
<accession>A0A143BG84</accession>
<evidence type="ECO:0000313" key="2">
    <source>
        <dbReference type="EMBL" id="AMW04049.1"/>
    </source>
</evidence>
<feature type="signal peptide" evidence="1">
    <location>
        <begin position="1"/>
        <end position="29"/>
    </location>
</feature>
<keyword evidence="1" id="KW-0732">Signal</keyword>
<keyword evidence="3" id="KW-1185">Reference proteome</keyword>
<organism evidence="2 3">
    <name type="scientific">Gemmatimonas phototrophica</name>
    <dbReference type="NCBI Taxonomy" id="1379270"/>
    <lineage>
        <taxon>Bacteria</taxon>
        <taxon>Pseudomonadati</taxon>
        <taxon>Gemmatimonadota</taxon>
        <taxon>Gemmatimonadia</taxon>
        <taxon>Gemmatimonadales</taxon>
        <taxon>Gemmatimonadaceae</taxon>
        <taxon>Gemmatimonas</taxon>
    </lineage>
</organism>
<reference evidence="2 3" key="2">
    <citation type="journal article" date="2016" name="Environ. Microbiol. Rep.">
        <title>Metagenomic evidence for the presence of phototrophic Gemmatimonadetes bacteria in diverse environments.</title>
        <authorList>
            <person name="Zeng Y."/>
            <person name="Baumbach J."/>
            <person name="Barbosa E.G."/>
            <person name="Azevedo V."/>
            <person name="Zhang C."/>
            <person name="Koblizek M."/>
        </authorList>
    </citation>
    <scope>NUCLEOTIDE SEQUENCE [LARGE SCALE GENOMIC DNA]</scope>
    <source>
        <strain evidence="2 3">AP64</strain>
    </source>
</reference>
<protein>
    <submittedName>
        <fullName evidence="2">Uncharacterized protein</fullName>
    </submittedName>
</protein>
<sequence length="86" mass="8424">MRRGPVPRGNAGVAFTLLIGGVAPMGVQAQTTVPPPRPPAAAAAADTTVVTAAPNDAQDRSAQAGTNVRVAVAACVAKTPLAVALI</sequence>
<evidence type="ECO:0000256" key="1">
    <source>
        <dbReference type="SAM" id="SignalP"/>
    </source>
</evidence>
<feature type="chain" id="PRO_5007506363" evidence="1">
    <location>
        <begin position="30"/>
        <end position="86"/>
    </location>
</feature>
<proteinExistence type="predicted"/>
<gene>
    <name evidence="2" type="ORF">GEMMAAP_02735</name>
</gene>
<name>A0A143BG84_9BACT</name>